<dbReference type="GO" id="GO:0045144">
    <property type="term" value="P:meiotic sister chromatid segregation"/>
    <property type="evidence" value="ECO:0007669"/>
    <property type="project" value="InterPro"/>
</dbReference>
<accession>A0A8S0SCV5</accession>
<dbReference type="OrthoDB" id="10513135at2759"/>
<protein>
    <submittedName>
        <fullName evidence="2">Uncharacterized protein</fullName>
    </submittedName>
</protein>
<feature type="region of interest" description="Disordered" evidence="1">
    <location>
        <begin position="1"/>
        <end position="23"/>
    </location>
</feature>
<organism evidence="2 3">
    <name type="scientific">Olea europaea subsp. europaea</name>
    <dbReference type="NCBI Taxonomy" id="158383"/>
    <lineage>
        <taxon>Eukaryota</taxon>
        <taxon>Viridiplantae</taxon>
        <taxon>Streptophyta</taxon>
        <taxon>Embryophyta</taxon>
        <taxon>Tracheophyta</taxon>
        <taxon>Spermatophyta</taxon>
        <taxon>Magnoliopsida</taxon>
        <taxon>eudicotyledons</taxon>
        <taxon>Gunneridae</taxon>
        <taxon>Pentapetalae</taxon>
        <taxon>asterids</taxon>
        <taxon>lamiids</taxon>
        <taxon>Lamiales</taxon>
        <taxon>Oleaceae</taxon>
        <taxon>Oleeae</taxon>
        <taxon>Olea</taxon>
    </lineage>
</organism>
<sequence length="103" mass="11833">MAKRSSFGNMVRRRRSDITNSLPNAKSSVIMEKFPSDSAPRKDYIDRLVKENVGLVKLIQDKKNLIWVKKVENTATRTGVQGSCFNAKNRELKALFEKTVRYL</sequence>
<dbReference type="GO" id="GO:0034090">
    <property type="term" value="P:maintenance of meiotic sister chromatid cohesion"/>
    <property type="evidence" value="ECO:0007669"/>
    <property type="project" value="InterPro"/>
</dbReference>
<dbReference type="PANTHER" id="PTHR34373">
    <property type="entry name" value="SHUGOSHIN 2"/>
    <property type="match status" value="1"/>
</dbReference>
<dbReference type="Gramene" id="OE9A026459T1">
    <property type="protein sequence ID" value="OE9A026459C1"/>
    <property type="gene ID" value="OE9A026459"/>
</dbReference>
<reference evidence="2 3" key="1">
    <citation type="submission" date="2019-12" db="EMBL/GenBank/DDBJ databases">
        <authorList>
            <person name="Alioto T."/>
            <person name="Alioto T."/>
            <person name="Gomez Garrido J."/>
        </authorList>
    </citation>
    <scope>NUCLEOTIDE SEQUENCE [LARGE SCALE GENOMIC DNA]</scope>
</reference>
<dbReference type="PANTHER" id="PTHR34373:SF8">
    <property type="entry name" value="SHUGOSHIN"/>
    <property type="match status" value="1"/>
</dbReference>
<dbReference type="InterPro" id="IPR044693">
    <property type="entry name" value="SGO_plant"/>
</dbReference>
<dbReference type="EMBL" id="CACTIH010004112">
    <property type="protein sequence ID" value="CAA2989536.1"/>
    <property type="molecule type" value="Genomic_DNA"/>
</dbReference>
<dbReference type="GO" id="GO:0000775">
    <property type="term" value="C:chromosome, centromeric region"/>
    <property type="evidence" value="ECO:0007669"/>
    <property type="project" value="InterPro"/>
</dbReference>
<evidence type="ECO:0000313" key="3">
    <source>
        <dbReference type="Proteomes" id="UP000594638"/>
    </source>
</evidence>
<evidence type="ECO:0000313" key="2">
    <source>
        <dbReference type="EMBL" id="CAA2989536.1"/>
    </source>
</evidence>
<keyword evidence="3" id="KW-1185">Reference proteome</keyword>
<evidence type="ECO:0000256" key="1">
    <source>
        <dbReference type="SAM" id="MobiDB-lite"/>
    </source>
</evidence>
<gene>
    <name evidence="2" type="ORF">OLEA9_A026459</name>
</gene>
<name>A0A8S0SCV5_OLEEU</name>
<dbReference type="AlphaFoldDB" id="A0A8S0SCV5"/>
<proteinExistence type="predicted"/>
<dbReference type="Proteomes" id="UP000594638">
    <property type="component" value="Unassembled WGS sequence"/>
</dbReference>
<comment type="caution">
    <text evidence="2">The sequence shown here is derived from an EMBL/GenBank/DDBJ whole genome shotgun (WGS) entry which is preliminary data.</text>
</comment>